<dbReference type="InterPro" id="IPR003131">
    <property type="entry name" value="T1-type_BTB"/>
</dbReference>
<reference evidence="3" key="1">
    <citation type="submission" date="2025-08" db="UniProtKB">
        <authorList>
            <consortium name="RefSeq"/>
        </authorList>
    </citation>
    <scope>IDENTIFICATION</scope>
    <source>
        <tissue evidence="3">Testes</tissue>
    </source>
</reference>
<evidence type="ECO:0000313" key="2">
    <source>
        <dbReference type="Proteomes" id="UP000694865"/>
    </source>
</evidence>
<dbReference type="PROSITE" id="PS50097">
    <property type="entry name" value="BTB"/>
    <property type="match status" value="1"/>
</dbReference>
<dbReference type="RefSeq" id="XP_006819272.1">
    <property type="nucleotide sequence ID" value="XM_006819209.1"/>
</dbReference>
<proteinExistence type="predicted"/>
<dbReference type="PANTHER" id="PTHR14499">
    <property type="entry name" value="POTASSIUM CHANNEL TETRAMERIZATION DOMAIN-CONTAINING"/>
    <property type="match status" value="1"/>
</dbReference>
<evidence type="ECO:0000259" key="1">
    <source>
        <dbReference type="PROSITE" id="PS50097"/>
    </source>
</evidence>
<dbReference type="GeneID" id="102807572"/>
<dbReference type="Proteomes" id="UP000694865">
    <property type="component" value="Unplaced"/>
</dbReference>
<feature type="domain" description="BTB" evidence="1">
    <location>
        <begin position="13"/>
        <end position="82"/>
    </location>
</feature>
<dbReference type="InterPro" id="IPR000210">
    <property type="entry name" value="BTB/POZ_dom"/>
</dbReference>
<organism evidence="2 3">
    <name type="scientific">Saccoglossus kowalevskii</name>
    <name type="common">Acorn worm</name>
    <dbReference type="NCBI Taxonomy" id="10224"/>
    <lineage>
        <taxon>Eukaryota</taxon>
        <taxon>Metazoa</taxon>
        <taxon>Hemichordata</taxon>
        <taxon>Enteropneusta</taxon>
        <taxon>Harrimaniidae</taxon>
        <taxon>Saccoglossus</taxon>
    </lineage>
</organism>
<dbReference type="InterPro" id="IPR011333">
    <property type="entry name" value="SKP1/BTB/POZ_sf"/>
</dbReference>
<gene>
    <name evidence="3" type="primary">LOC102807572</name>
</gene>
<name>A0ABM0MGY1_SACKO</name>
<accession>A0ABM0MGY1</accession>
<evidence type="ECO:0000313" key="3">
    <source>
        <dbReference type="RefSeq" id="XP_006819272.1"/>
    </source>
</evidence>
<dbReference type="PANTHER" id="PTHR14499:SF144">
    <property type="entry name" value="POTASSIUM CHANNEL TETRAMERISATION-TYPE BTB DOMAIN-CONTAINING PROTEIN"/>
    <property type="match status" value="1"/>
</dbReference>
<dbReference type="Gene3D" id="3.30.710.10">
    <property type="entry name" value="Potassium Channel Kv1.1, Chain A"/>
    <property type="match status" value="1"/>
</dbReference>
<dbReference type="SUPFAM" id="SSF54695">
    <property type="entry name" value="POZ domain"/>
    <property type="match status" value="1"/>
</dbReference>
<keyword evidence="2" id="KW-1185">Reference proteome</keyword>
<sequence length="225" mass="25847">MAGHEHTSSSIHEIINLNVGGKLYSTTRSTLTRYPDTMLGAMFSGRMPSLKDAHGNYFIDRNGDMFKYILEFLRNGSIHLPEDFKDFGALAVEADFYQIAEISEYLDKKSKSADEDILEIEYHRNEFQCGWIIYSSDDVLKSLTSIGCFYDESNQRLVKLGHRRSEIKKKYEEEGLYCDLKHSERALFLNRVALFKDLSRVGFRLLSSTSYASAGTAVNRWTFSR</sequence>
<protein>
    <submittedName>
        <fullName evidence="3">BTB/POZ domain-containing protein KCTD4-like</fullName>
    </submittedName>
</protein>
<dbReference type="SMART" id="SM00225">
    <property type="entry name" value="BTB"/>
    <property type="match status" value="1"/>
</dbReference>
<dbReference type="Pfam" id="PF02214">
    <property type="entry name" value="BTB_2"/>
    <property type="match status" value="1"/>
</dbReference>